<organism evidence="1 2">
    <name type="scientific">Aristolochia fimbriata</name>
    <name type="common">White veined hardy Dutchman's pipe vine</name>
    <dbReference type="NCBI Taxonomy" id="158543"/>
    <lineage>
        <taxon>Eukaryota</taxon>
        <taxon>Viridiplantae</taxon>
        <taxon>Streptophyta</taxon>
        <taxon>Embryophyta</taxon>
        <taxon>Tracheophyta</taxon>
        <taxon>Spermatophyta</taxon>
        <taxon>Magnoliopsida</taxon>
        <taxon>Magnoliidae</taxon>
        <taxon>Piperales</taxon>
        <taxon>Aristolochiaceae</taxon>
        <taxon>Aristolochia</taxon>
    </lineage>
</organism>
<proteinExistence type="predicted"/>
<dbReference type="AlphaFoldDB" id="A0AAV7EYY6"/>
<accession>A0AAV7EYY6</accession>
<sequence length="87" mass="10169">MIFQESDVFCIQMKGVVPSSQEKKIPKGVLKQKKKWHHGIDLHKSNCLCVVCVVRRRKRERFAQMAQTQVSKQGDIMLFLYNSNLTF</sequence>
<comment type="caution">
    <text evidence="1">The sequence shown here is derived from an EMBL/GenBank/DDBJ whole genome shotgun (WGS) entry which is preliminary data.</text>
</comment>
<dbReference type="EMBL" id="JAINDJ010000003">
    <property type="protein sequence ID" value="KAG9453340.1"/>
    <property type="molecule type" value="Genomic_DNA"/>
</dbReference>
<name>A0AAV7EYY6_ARIFI</name>
<protein>
    <submittedName>
        <fullName evidence="1">Uncharacterized protein</fullName>
    </submittedName>
</protein>
<gene>
    <name evidence="1" type="ORF">H6P81_006244</name>
</gene>
<keyword evidence="2" id="KW-1185">Reference proteome</keyword>
<evidence type="ECO:0000313" key="1">
    <source>
        <dbReference type="EMBL" id="KAG9453340.1"/>
    </source>
</evidence>
<evidence type="ECO:0000313" key="2">
    <source>
        <dbReference type="Proteomes" id="UP000825729"/>
    </source>
</evidence>
<dbReference type="Proteomes" id="UP000825729">
    <property type="component" value="Unassembled WGS sequence"/>
</dbReference>
<reference evidence="1 2" key="1">
    <citation type="submission" date="2021-07" db="EMBL/GenBank/DDBJ databases">
        <title>The Aristolochia fimbriata genome: insights into angiosperm evolution, floral development and chemical biosynthesis.</title>
        <authorList>
            <person name="Jiao Y."/>
        </authorList>
    </citation>
    <scope>NUCLEOTIDE SEQUENCE [LARGE SCALE GENOMIC DNA]</scope>
    <source>
        <strain evidence="1">IBCAS-2021</strain>
        <tissue evidence="1">Leaf</tissue>
    </source>
</reference>